<evidence type="ECO:0000313" key="2">
    <source>
        <dbReference type="Proteomes" id="UP000177167"/>
    </source>
</evidence>
<name>A0A1F8F6F1_9BACT</name>
<dbReference type="AlphaFoldDB" id="A0A1F8F6F1"/>
<dbReference type="EMBL" id="MGJP01000055">
    <property type="protein sequence ID" value="OGN08713.1"/>
    <property type="molecule type" value="Genomic_DNA"/>
</dbReference>
<accession>A0A1F8F6F1</accession>
<comment type="caution">
    <text evidence="1">The sequence shown here is derived from an EMBL/GenBank/DDBJ whole genome shotgun (WGS) entry which is preliminary data.</text>
</comment>
<dbReference type="Proteomes" id="UP000177167">
    <property type="component" value="Unassembled WGS sequence"/>
</dbReference>
<protein>
    <submittedName>
        <fullName evidence="1">Uncharacterized protein</fullName>
    </submittedName>
</protein>
<sequence>MIKNLFLVHLSEPIKRKREAIRCISIIMDEQNCKCGKPAVGWKCSDKDCGMKTDSHDPDHKHGEANTCERCCSGCEESESNCSCVPATM</sequence>
<proteinExistence type="predicted"/>
<organism evidence="1 2">
    <name type="scientific">Candidatus Yanofskybacteria bacterium RIFCSPHIGHO2_02_FULL_41_11</name>
    <dbReference type="NCBI Taxonomy" id="1802675"/>
    <lineage>
        <taxon>Bacteria</taxon>
        <taxon>Candidatus Yanofskyibacteriota</taxon>
    </lineage>
</organism>
<evidence type="ECO:0000313" key="1">
    <source>
        <dbReference type="EMBL" id="OGN08713.1"/>
    </source>
</evidence>
<reference evidence="1 2" key="1">
    <citation type="journal article" date="2016" name="Nat. Commun.">
        <title>Thousands of microbial genomes shed light on interconnected biogeochemical processes in an aquifer system.</title>
        <authorList>
            <person name="Anantharaman K."/>
            <person name="Brown C.T."/>
            <person name="Hug L.A."/>
            <person name="Sharon I."/>
            <person name="Castelle C.J."/>
            <person name="Probst A.J."/>
            <person name="Thomas B.C."/>
            <person name="Singh A."/>
            <person name="Wilkins M.J."/>
            <person name="Karaoz U."/>
            <person name="Brodie E.L."/>
            <person name="Williams K.H."/>
            <person name="Hubbard S.S."/>
            <person name="Banfield J.F."/>
        </authorList>
    </citation>
    <scope>NUCLEOTIDE SEQUENCE [LARGE SCALE GENOMIC DNA]</scope>
</reference>
<gene>
    <name evidence="1" type="ORF">A3J46_06605</name>
</gene>